<keyword evidence="2" id="KW-1185">Reference proteome</keyword>
<evidence type="ECO:0000313" key="1">
    <source>
        <dbReference type="EMBL" id="TWI08107.1"/>
    </source>
</evidence>
<comment type="caution">
    <text evidence="1">The sequence shown here is derived from an EMBL/GenBank/DDBJ whole genome shotgun (WGS) entry which is preliminary data.</text>
</comment>
<reference evidence="1 2" key="1">
    <citation type="journal article" date="2015" name="Stand. Genomic Sci.">
        <title>Genomic Encyclopedia of Bacterial and Archaeal Type Strains, Phase III: the genomes of soil and plant-associated and newly described type strains.</title>
        <authorList>
            <person name="Whitman W.B."/>
            <person name="Woyke T."/>
            <person name="Klenk H.P."/>
            <person name="Zhou Y."/>
            <person name="Lilburn T.G."/>
            <person name="Beck B.J."/>
            <person name="De Vos P."/>
            <person name="Vandamme P."/>
            <person name="Eisen J.A."/>
            <person name="Garrity G."/>
            <person name="Hugenholtz P."/>
            <person name="Kyrpides N.C."/>
        </authorList>
    </citation>
    <scope>NUCLEOTIDE SEQUENCE [LARGE SCALE GENOMIC DNA]</scope>
    <source>
        <strain evidence="1 2">CGMCC 1.7270</strain>
    </source>
</reference>
<protein>
    <submittedName>
        <fullName evidence="1">Uncharacterized protein</fullName>
    </submittedName>
</protein>
<name>V6RW92_9FLAO</name>
<proteinExistence type="predicted"/>
<accession>V6RW92</accession>
<gene>
    <name evidence="1" type="ORF">IP98_02864</name>
</gene>
<organism evidence="1 2">
    <name type="scientific">Flavobacterium cauense R2A-7</name>
    <dbReference type="NCBI Taxonomy" id="1341154"/>
    <lineage>
        <taxon>Bacteria</taxon>
        <taxon>Pseudomonadati</taxon>
        <taxon>Bacteroidota</taxon>
        <taxon>Flavobacteriia</taxon>
        <taxon>Flavobacteriales</taxon>
        <taxon>Flavobacteriaceae</taxon>
        <taxon>Flavobacterium</taxon>
    </lineage>
</organism>
<dbReference type="OrthoDB" id="1376506at2"/>
<dbReference type="RefSeq" id="WP_023572044.1">
    <property type="nucleotide sequence ID" value="NZ_AVBI01000026.1"/>
</dbReference>
<sequence length="133" mass="15545">MNIFQRIYKLLGVETDKTEVFKLIENARTEYLIVLNNIESNLTAGELYGQANVIKSIAENLLNNDYLKFIEEINSINMWGGSGAVWEVYFHNEDSQRRFHFDMLELIKLMEKTKILGNGIKPLRKLFKKELSK</sequence>
<dbReference type="STRING" id="1341154.FCR2A7T_29750"/>
<dbReference type="AlphaFoldDB" id="V6RW92"/>
<dbReference type="EMBL" id="VLKQ01000017">
    <property type="protein sequence ID" value="TWI08107.1"/>
    <property type="molecule type" value="Genomic_DNA"/>
</dbReference>
<evidence type="ECO:0000313" key="2">
    <source>
        <dbReference type="Proteomes" id="UP000319848"/>
    </source>
</evidence>
<dbReference type="Proteomes" id="UP000319848">
    <property type="component" value="Unassembled WGS sequence"/>
</dbReference>